<reference evidence="1 2" key="1">
    <citation type="submission" date="2017-04" db="EMBL/GenBank/DDBJ databases">
        <authorList>
            <person name="Criscuolo A."/>
        </authorList>
    </citation>
    <scope>NUCLEOTIDE SEQUENCE [LARGE SCALE GENOMIC DNA]</scope>
    <source>
        <strain evidence="1">16-00174</strain>
    </source>
</reference>
<accession>A0A7D8HA37</accession>
<evidence type="ECO:0000313" key="2">
    <source>
        <dbReference type="Proteomes" id="UP000194422"/>
    </source>
</evidence>
<comment type="caution">
    <text evidence="1">The sequence shown here is derived from an EMBL/GenBank/DDBJ whole genome shotgun (WGS) entry which is preliminary data.</text>
</comment>
<dbReference type="AlphaFoldDB" id="A0A7D8HA37"/>
<dbReference type="EMBL" id="FWYW01000092">
    <property type="protein sequence ID" value="SME38914.1"/>
    <property type="molecule type" value="Genomic_DNA"/>
</dbReference>
<proteinExistence type="predicted"/>
<name>A0A7D8HA37_9BACI</name>
<protein>
    <submittedName>
        <fullName evidence="1">Uncharacterized protein</fullName>
    </submittedName>
</protein>
<dbReference type="Proteomes" id="UP000194422">
    <property type="component" value="Unassembled WGS sequence"/>
</dbReference>
<dbReference type="RefSeq" id="WP_002163135.1">
    <property type="nucleotide sequence ID" value="NZ_JAFLPI010000001.1"/>
</dbReference>
<sequence>MLFYFGDVLTYLRESSGHRIRTLEKHTSLQADLDEYAWEVLTGLIDASK</sequence>
<evidence type="ECO:0000313" key="1">
    <source>
        <dbReference type="EMBL" id="SME38914.1"/>
    </source>
</evidence>
<organism evidence="1 2">
    <name type="scientific">Bacillus paranthracis</name>
    <dbReference type="NCBI Taxonomy" id="2026186"/>
    <lineage>
        <taxon>Bacteria</taxon>
        <taxon>Bacillati</taxon>
        <taxon>Bacillota</taxon>
        <taxon>Bacilli</taxon>
        <taxon>Bacillales</taxon>
        <taxon>Bacillaceae</taxon>
        <taxon>Bacillus</taxon>
        <taxon>Bacillus cereus group</taxon>
    </lineage>
</organism>
<gene>
    <name evidence="1" type="ORF">BACERE00174_05139</name>
</gene>